<protein>
    <submittedName>
        <fullName evidence="4">4-oxalocrotonate tautomerase family protein</fullName>
    </submittedName>
</protein>
<dbReference type="PANTHER" id="PTHR35530">
    <property type="entry name" value="TAUTOMERASE-RELATED"/>
    <property type="match status" value="1"/>
</dbReference>
<sequence length="129" mass="13921">MPFIRATISDPDLSPAAQKTLATGLTELAVTTLKKPLERTTVHLNLVPADRYYVGGELVTGATGAHVEVSITVGTNSADEKARFIAQTYELLRSTLGVLPSVAGVALYEMHPESYGYNGITQLDFRRGR</sequence>
<keyword evidence="5" id="KW-1185">Reference proteome</keyword>
<keyword evidence="2" id="KW-0413">Isomerase</keyword>
<evidence type="ECO:0000256" key="2">
    <source>
        <dbReference type="ARBA" id="ARBA00023235"/>
    </source>
</evidence>
<dbReference type="Pfam" id="PF01361">
    <property type="entry name" value="Tautomerase"/>
    <property type="match status" value="1"/>
</dbReference>
<evidence type="ECO:0000313" key="4">
    <source>
        <dbReference type="EMBL" id="MFC3998388.1"/>
    </source>
</evidence>
<evidence type="ECO:0000256" key="1">
    <source>
        <dbReference type="ARBA" id="ARBA00006723"/>
    </source>
</evidence>
<organism evidence="4 5">
    <name type="scientific">Nocardiopsis sediminis</name>
    <dbReference type="NCBI Taxonomy" id="1778267"/>
    <lineage>
        <taxon>Bacteria</taxon>
        <taxon>Bacillati</taxon>
        <taxon>Actinomycetota</taxon>
        <taxon>Actinomycetes</taxon>
        <taxon>Streptosporangiales</taxon>
        <taxon>Nocardiopsidaceae</taxon>
        <taxon>Nocardiopsis</taxon>
    </lineage>
</organism>
<evidence type="ECO:0000313" key="5">
    <source>
        <dbReference type="Proteomes" id="UP001595847"/>
    </source>
</evidence>
<dbReference type="Gene3D" id="3.30.429.10">
    <property type="entry name" value="Macrophage Migration Inhibitory Factor"/>
    <property type="match status" value="2"/>
</dbReference>
<dbReference type="InterPro" id="IPR014347">
    <property type="entry name" value="Tautomerase/MIF_sf"/>
</dbReference>
<feature type="domain" description="4-oxalocrotonate tautomerase-like" evidence="3">
    <location>
        <begin position="2"/>
        <end position="60"/>
    </location>
</feature>
<dbReference type="Proteomes" id="UP001595847">
    <property type="component" value="Unassembled WGS sequence"/>
</dbReference>
<proteinExistence type="inferred from homology"/>
<name>A0ABV8FV64_9ACTN</name>
<dbReference type="RefSeq" id="WP_378536193.1">
    <property type="nucleotide sequence ID" value="NZ_JBHSBH010000013.1"/>
</dbReference>
<dbReference type="SUPFAM" id="SSF55331">
    <property type="entry name" value="Tautomerase/MIF"/>
    <property type="match status" value="1"/>
</dbReference>
<dbReference type="PANTHER" id="PTHR35530:SF1">
    <property type="entry name" value="2-HYDROXYMUCONATE TAUTOMERASE"/>
    <property type="match status" value="1"/>
</dbReference>
<dbReference type="InterPro" id="IPR004370">
    <property type="entry name" value="4-OT-like_dom"/>
</dbReference>
<accession>A0ABV8FV64</accession>
<comment type="caution">
    <text evidence="4">The sequence shown here is derived from an EMBL/GenBank/DDBJ whole genome shotgun (WGS) entry which is preliminary data.</text>
</comment>
<gene>
    <name evidence="4" type="ORF">ACFOVU_20855</name>
</gene>
<comment type="similarity">
    <text evidence="1">Belongs to the 4-oxalocrotonate tautomerase family.</text>
</comment>
<dbReference type="EMBL" id="JBHSBH010000013">
    <property type="protein sequence ID" value="MFC3998388.1"/>
    <property type="molecule type" value="Genomic_DNA"/>
</dbReference>
<reference evidence="5" key="1">
    <citation type="journal article" date="2019" name="Int. J. Syst. Evol. Microbiol.">
        <title>The Global Catalogue of Microorganisms (GCM) 10K type strain sequencing project: providing services to taxonomists for standard genome sequencing and annotation.</title>
        <authorList>
            <consortium name="The Broad Institute Genomics Platform"/>
            <consortium name="The Broad Institute Genome Sequencing Center for Infectious Disease"/>
            <person name="Wu L."/>
            <person name="Ma J."/>
        </authorList>
    </citation>
    <scope>NUCLEOTIDE SEQUENCE [LARGE SCALE GENOMIC DNA]</scope>
    <source>
        <strain evidence="5">TBRC 1826</strain>
    </source>
</reference>
<evidence type="ECO:0000259" key="3">
    <source>
        <dbReference type="Pfam" id="PF01361"/>
    </source>
</evidence>